<evidence type="ECO:0000313" key="4">
    <source>
        <dbReference type="EMBL" id="MBC3918594.1"/>
    </source>
</evidence>
<keyword evidence="5" id="KW-1185">Reference proteome</keyword>
<dbReference type="InterPro" id="IPR000182">
    <property type="entry name" value="GNAT_dom"/>
</dbReference>
<dbReference type="CDD" id="cd04301">
    <property type="entry name" value="NAT_SF"/>
    <property type="match status" value="1"/>
</dbReference>
<organism evidence="4 5">
    <name type="scientific">Undibacterium hunanense</name>
    <dbReference type="NCBI Taxonomy" id="2762292"/>
    <lineage>
        <taxon>Bacteria</taxon>
        <taxon>Pseudomonadati</taxon>
        <taxon>Pseudomonadota</taxon>
        <taxon>Betaproteobacteria</taxon>
        <taxon>Burkholderiales</taxon>
        <taxon>Oxalobacteraceae</taxon>
        <taxon>Undibacterium</taxon>
    </lineage>
</organism>
<name>A0ABR6ZS04_9BURK</name>
<evidence type="ECO:0000256" key="1">
    <source>
        <dbReference type="ARBA" id="ARBA00022679"/>
    </source>
</evidence>
<dbReference type="SUPFAM" id="SSF55729">
    <property type="entry name" value="Acyl-CoA N-acyltransferases (Nat)"/>
    <property type="match status" value="1"/>
</dbReference>
<dbReference type="Proteomes" id="UP000650424">
    <property type="component" value="Unassembled WGS sequence"/>
</dbReference>
<evidence type="ECO:0000256" key="2">
    <source>
        <dbReference type="ARBA" id="ARBA00023315"/>
    </source>
</evidence>
<keyword evidence="1" id="KW-0808">Transferase</keyword>
<gene>
    <name evidence="4" type="ORF">H8L32_13960</name>
</gene>
<proteinExistence type="predicted"/>
<keyword evidence="2" id="KW-0012">Acyltransferase</keyword>
<dbReference type="PANTHER" id="PTHR43877:SF1">
    <property type="entry name" value="ACETYLTRANSFERASE"/>
    <property type="match status" value="1"/>
</dbReference>
<dbReference type="PANTHER" id="PTHR43877">
    <property type="entry name" value="AMINOALKYLPHOSPHONATE N-ACETYLTRANSFERASE-RELATED-RELATED"/>
    <property type="match status" value="1"/>
</dbReference>
<evidence type="ECO:0000313" key="5">
    <source>
        <dbReference type="Proteomes" id="UP000650424"/>
    </source>
</evidence>
<dbReference type="InterPro" id="IPR016181">
    <property type="entry name" value="Acyl_CoA_acyltransferase"/>
</dbReference>
<dbReference type="EMBL" id="JACOGF010000006">
    <property type="protein sequence ID" value="MBC3918594.1"/>
    <property type="molecule type" value="Genomic_DNA"/>
</dbReference>
<evidence type="ECO:0000259" key="3">
    <source>
        <dbReference type="PROSITE" id="PS51186"/>
    </source>
</evidence>
<dbReference type="Gene3D" id="3.40.630.30">
    <property type="match status" value="1"/>
</dbReference>
<feature type="domain" description="N-acetyltransferase" evidence="3">
    <location>
        <begin position="5"/>
        <end position="180"/>
    </location>
</feature>
<dbReference type="Pfam" id="PF00583">
    <property type="entry name" value="Acetyltransf_1"/>
    <property type="match status" value="1"/>
</dbReference>
<sequence length="182" mass="19650">MHTDFTVRCAEHGDTAAMQDLIAVSSIELSVSFYTPLQAQAMQQHVFGVDTQLLTDRTYFIVEERGQMLACGGWSKRKTLFGGDQAKHGEDSLLDPATEAARIRAFFVAPTAARRGLGRMLLAHCTEQALAAGFTALELVATMPGVPLYLACGFAPVEDIILHLPGGVDAPVCRMRKQINGA</sequence>
<reference evidence="4 5" key="1">
    <citation type="submission" date="2020-08" db="EMBL/GenBank/DDBJ databases">
        <title>Novel species isolated from subtropical streams in China.</title>
        <authorList>
            <person name="Lu H."/>
        </authorList>
    </citation>
    <scope>NUCLEOTIDE SEQUENCE [LARGE SCALE GENOMIC DNA]</scope>
    <source>
        <strain evidence="4 5">CY18W</strain>
    </source>
</reference>
<comment type="caution">
    <text evidence="4">The sequence shown here is derived from an EMBL/GenBank/DDBJ whole genome shotgun (WGS) entry which is preliminary data.</text>
</comment>
<dbReference type="InterPro" id="IPR050832">
    <property type="entry name" value="Bact_Acetyltransf"/>
</dbReference>
<dbReference type="RefSeq" id="WP_186947844.1">
    <property type="nucleotide sequence ID" value="NZ_JACOGF010000006.1"/>
</dbReference>
<dbReference type="PROSITE" id="PS51186">
    <property type="entry name" value="GNAT"/>
    <property type="match status" value="1"/>
</dbReference>
<accession>A0ABR6ZS04</accession>
<protein>
    <submittedName>
        <fullName evidence="4">GNAT family N-acetyltransferase</fullName>
    </submittedName>
</protein>